<sequence length="251" mass="26344">MSAATGGSGGDQRPTFGVARLAEETRERFVREVTARVPLSRLVELHLFAPMRQGGMESGVAVLAATPDLPPEAAVESPIEAPADTPVEAPVETQEPIVEETEAPVGDPVPDGDPTEEAAGPPPEAVVDAEAESEAGESEAVEPVAEPASVEEILEAVPEQATPPVASPATRRRHTVFTARYRLVLKGPDRGKWDVEVREEADAPLITVEAVVRGVQQRSGDASDPERLDAAGVARMLGVPLPVPGEAANER</sequence>
<proteinExistence type="predicted"/>
<feature type="region of interest" description="Disordered" evidence="1">
    <location>
        <begin position="71"/>
        <end position="172"/>
    </location>
</feature>
<dbReference type="Proteomes" id="UP001161325">
    <property type="component" value="Unassembled WGS sequence"/>
</dbReference>
<accession>A0AA37VB96</accession>
<dbReference type="EMBL" id="BRXS01000004">
    <property type="protein sequence ID" value="GLC26203.1"/>
    <property type="molecule type" value="Genomic_DNA"/>
</dbReference>
<gene>
    <name evidence="2" type="ORF">rosag_27160</name>
</gene>
<feature type="compositionally biased region" description="Acidic residues" evidence="1">
    <location>
        <begin position="127"/>
        <end position="140"/>
    </location>
</feature>
<feature type="compositionally biased region" description="Low complexity" evidence="1">
    <location>
        <begin position="141"/>
        <end position="151"/>
    </location>
</feature>
<evidence type="ECO:0000256" key="1">
    <source>
        <dbReference type="SAM" id="MobiDB-lite"/>
    </source>
</evidence>
<name>A0AA37VB96_9BACT</name>
<reference evidence="2" key="1">
    <citation type="submission" date="2022-08" db="EMBL/GenBank/DDBJ databases">
        <title>Draft genome sequencing of Roseisolibacter agri AW1220.</title>
        <authorList>
            <person name="Tobiishi Y."/>
            <person name="Tonouchi A."/>
        </authorList>
    </citation>
    <scope>NUCLEOTIDE SEQUENCE</scope>
    <source>
        <strain evidence="2">AW1220</strain>
    </source>
</reference>
<comment type="caution">
    <text evidence="2">The sequence shown here is derived from an EMBL/GenBank/DDBJ whole genome shotgun (WGS) entry which is preliminary data.</text>
</comment>
<dbReference type="AlphaFoldDB" id="A0AA37VB96"/>
<dbReference type="RefSeq" id="WP_284350662.1">
    <property type="nucleotide sequence ID" value="NZ_BRXS01000004.1"/>
</dbReference>
<keyword evidence="3" id="KW-1185">Reference proteome</keyword>
<protein>
    <submittedName>
        <fullName evidence="2">Uncharacterized protein</fullName>
    </submittedName>
</protein>
<evidence type="ECO:0000313" key="2">
    <source>
        <dbReference type="EMBL" id="GLC26203.1"/>
    </source>
</evidence>
<evidence type="ECO:0000313" key="3">
    <source>
        <dbReference type="Proteomes" id="UP001161325"/>
    </source>
</evidence>
<organism evidence="2 3">
    <name type="scientific">Roseisolibacter agri</name>
    <dbReference type="NCBI Taxonomy" id="2014610"/>
    <lineage>
        <taxon>Bacteria</taxon>
        <taxon>Pseudomonadati</taxon>
        <taxon>Gemmatimonadota</taxon>
        <taxon>Gemmatimonadia</taxon>
        <taxon>Gemmatimonadales</taxon>
        <taxon>Gemmatimonadaceae</taxon>
        <taxon>Roseisolibacter</taxon>
    </lineage>
</organism>